<name>A0ABY5FWU0_9MICO</name>
<sequence length="46" mass="4837">MKRRISGPAVLAMVTTIASVVAQLSIVIMLGLMGPDELAELARLAE</sequence>
<accession>A0ABY5FWU0</accession>
<feature type="transmembrane region" description="Helical" evidence="1">
    <location>
        <begin position="9"/>
        <end position="33"/>
    </location>
</feature>
<dbReference type="RefSeq" id="WP_255159732.1">
    <property type="nucleotide sequence ID" value="NZ_CP101497.1"/>
</dbReference>
<dbReference type="EMBL" id="CP101497">
    <property type="protein sequence ID" value="UTT62599.1"/>
    <property type="molecule type" value="Genomic_DNA"/>
</dbReference>
<dbReference type="Proteomes" id="UP001060039">
    <property type="component" value="Chromosome"/>
</dbReference>
<keyword evidence="3" id="KW-1185">Reference proteome</keyword>
<reference evidence="2" key="1">
    <citation type="submission" date="2022-07" db="EMBL/GenBank/DDBJ databases">
        <title>Taxonomic analysis of Microcella humidisoli nov. sp., isolated from riverside soil.</title>
        <authorList>
            <person name="Molina K.M."/>
            <person name="Kim S.B."/>
        </authorList>
    </citation>
    <scope>NUCLEOTIDE SEQUENCE</scope>
    <source>
        <strain evidence="2">MMS21-STM10</strain>
    </source>
</reference>
<gene>
    <name evidence="2" type="ORF">NNL39_00300</name>
</gene>
<evidence type="ECO:0000313" key="2">
    <source>
        <dbReference type="EMBL" id="UTT62599.1"/>
    </source>
</evidence>
<keyword evidence="1" id="KW-0812">Transmembrane</keyword>
<evidence type="ECO:0000256" key="1">
    <source>
        <dbReference type="SAM" id="Phobius"/>
    </source>
</evidence>
<evidence type="ECO:0000313" key="3">
    <source>
        <dbReference type="Proteomes" id="UP001060039"/>
    </source>
</evidence>
<keyword evidence="1" id="KW-1133">Transmembrane helix</keyword>
<organism evidence="2 3">
    <name type="scientific">Microcella humidisoli</name>
    <dbReference type="NCBI Taxonomy" id="2963406"/>
    <lineage>
        <taxon>Bacteria</taxon>
        <taxon>Bacillati</taxon>
        <taxon>Actinomycetota</taxon>
        <taxon>Actinomycetes</taxon>
        <taxon>Micrococcales</taxon>
        <taxon>Microbacteriaceae</taxon>
        <taxon>Microcella</taxon>
    </lineage>
</organism>
<keyword evidence="1" id="KW-0472">Membrane</keyword>
<protein>
    <submittedName>
        <fullName evidence="2">Uncharacterized protein</fullName>
    </submittedName>
</protein>
<proteinExistence type="predicted"/>